<evidence type="ECO:0000313" key="2">
    <source>
        <dbReference type="Proteomes" id="UP001054945"/>
    </source>
</evidence>
<sequence>MALEFLMILDRLPLLPGLGKRFGNNRDGSLAVLEEDYSHAHNLLPKMALEFLMILDRLPLLPGLEKTLGNNRDGSLA</sequence>
<proteinExistence type="predicted"/>
<reference evidence="1 2" key="1">
    <citation type="submission" date="2021-06" db="EMBL/GenBank/DDBJ databases">
        <title>Caerostris extrusa draft genome.</title>
        <authorList>
            <person name="Kono N."/>
            <person name="Arakawa K."/>
        </authorList>
    </citation>
    <scope>NUCLEOTIDE SEQUENCE [LARGE SCALE GENOMIC DNA]</scope>
</reference>
<organism evidence="1 2">
    <name type="scientific">Caerostris extrusa</name>
    <name type="common">Bark spider</name>
    <name type="synonym">Caerostris bankana</name>
    <dbReference type="NCBI Taxonomy" id="172846"/>
    <lineage>
        <taxon>Eukaryota</taxon>
        <taxon>Metazoa</taxon>
        <taxon>Ecdysozoa</taxon>
        <taxon>Arthropoda</taxon>
        <taxon>Chelicerata</taxon>
        <taxon>Arachnida</taxon>
        <taxon>Araneae</taxon>
        <taxon>Araneomorphae</taxon>
        <taxon>Entelegynae</taxon>
        <taxon>Araneoidea</taxon>
        <taxon>Araneidae</taxon>
        <taxon>Caerostris</taxon>
    </lineage>
</organism>
<dbReference type="Proteomes" id="UP001054945">
    <property type="component" value="Unassembled WGS sequence"/>
</dbReference>
<name>A0AAV4WBL6_CAEEX</name>
<keyword evidence="2" id="KW-1185">Reference proteome</keyword>
<dbReference type="EMBL" id="BPLR01015866">
    <property type="protein sequence ID" value="GIY79274.1"/>
    <property type="molecule type" value="Genomic_DNA"/>
</dbReference>
<protein>
    <submittedName>
        <fullName evidence="1">Uncharacterized protein</fullName>
    </submittedName>
</protein>
<comment type="caution">
    <text evidence="1">The sequence shown here is derived from an EMBL/GenBank/DDBJ whole genome shotgun (WGS) entry which is preliminary data.</text>
</comment>
<dbReference type="AlphaFoldDB" id="A0AAV4WBL6"/>
<gene>
    <name evidence="1" type="ORF">CEXT_395171</name>
</gene>
<accession>A0AAV4WBL6</accession>
<evidence type="ECO:0000313" key="1">
    <source>
        <dbReference type="EMBL" id="GIY79274.1"/>
    </source>
</evidence>